<keyword evidence="1" id="KW-0732">Signal</keyword>
<dbReference type="Proteomes" id="UP000253370">
    <property type="component" value="Unassembled WGS sequence"/>
</dbReference>
<evidence type="ECO:0000256" key="1">
    <source>
        <dbReference type="SAM" id="SignalP"/>
    </source>
</evidence>
<gene>
    <name evidence="3" type="ORF">DRV85_04150</name>
</gene>
<dbReference type="PROSITE" id="PS50234">
    <property type="entry name" value="VWFA"/>
    <property type="match status" value="1"/>
</dbReference>
<dbReference type="AlphaFoldDB" id="A0A365UBE0"/>
<dbReference type="InterPro" id="IPR036465">
    <property type="entry name" value="vWFA_dom_sf"/>
</dbReference>
<name>A0A365UBE0_9RHOB</name>
<evidence type="ECO:0000259" key="2">
    <source>
        <dbReference type="PROSITE" id="PS50234"/>
    </source>
</evidence>
<dbReference type="EMBL" id="QNTQ01000004">
    <property type="protein sequence ID" value="RBI86630.1"/>
    <property type="molecule type" value="Genomic_DNA"/>
</dbReference>
<feature type="signal peptide" evidence="1">
    <location>
        <begin position="1"/>
        <end position="18"/>
    </location>
</feature>
<evidence type="ECO:0000313" key="4">
    <source>
        <dbReference type="Proteomes" id="UP000253370"/>
    </source>
</evidence>
<feature type="domain" description="VWFA" evidence="2">
    <location>
        <begin position="23"/>
        <end position="224"/>
    </location>
</feature>
<organism evidence="3 4">
    <name type="scientific">Rhodosalinus halophilus</name>
    <dbReference type="NCBI Taxonomy" id="2259333"/>
    <lineage>
        <taxon>Bacteria</taxon>
        <taxon>Pseudomonadati</taxon>
        <taxon>Pseudomonadota</taxon>
        <taxon>Alphaproteobacteria</taxon>
        <taxon>Rhodobacterales</taxon>
        <taxon>Paracoccaceae</taxon>
        <taxon>Rhodosalinus</taxon>
    </lineage>
</organism>
<dbReference type="SUPFAM" id="SSF53300">
    <property type="entry name" value="vWA-like"/>
    <property type="match status" value="1"/>
</dbReference>
<accession>A0A365UBE0</accession>
<evidence type="ECO:0000313" key="3">
    <source>
        <dbReference type="EMBL" id="RBI86630.1"/>
    </source>
</evidence>
<proteinExistence type="predicted"/>
<dbReference type="Gene3D" id="3.40.50.410">
    <property type="entry name" value="von Willebrand factor, type A domain"/>
    <property type="match status" value="1"/>
</dbReference>
<sequence>MKAALAAGLALLAAPAEAACRLALAFALDVSESVDAREYRLQLDGLAAALEDEAVSEALLARPESPVALAAYEWSGPEAQRGLLPWTRITDAAALAAVAARLRATERALAPGPTAIGAALAHGARLMAEGPVCWRQVIDISGDGKSNTGPAPGMIRRALGRITVNALVVGSDGGDWVDRRQMQIGELSSYFRVEVIRGPEAFVETALGYEDFRRAMTRKLLRELETRTVARQ</sequence>
<dbReference type="OrthoDB" id="9792179at2"/>
<comment type="caution">
    <text evidence="3">The sequence shown here is derived from an EMBL/GenBank/DDBJ whole genome shotgun (WGS) entry which is preliminary data.</text>
</comment>
<reference evidence="3 4" key="1">
    <citation type="submission" date="2018-07" db="EMBL/GenBank/DDBJ databases">
        <title>Rhodosalinus sp. strain E84T genomic sequence and assembly.</title>
        <authorList>
            <person name="Liu Z.-W."/>
            <person name="Lu D.-C."/>
        </authorList>
    </citation>
    <scope>NUCLEOTIDE SEQUENCE [LARGE SCALE GENOMIC DNA]</scope>
    <source>
        <strain evidence="3 4">E84</strain>
    </source>
</reference>
<dbReference type="InterPro" id="IPR002035">
    <property type="entry name" value="VWF_A"/>
</dbReference>
<dbReference type="Pfam" id="PF06707">
    <property type="entry name" value="DUF1194"/>
    <property type="match status" value="1"/>
</dbReference>
<dbReference type="RefSeq" id="WP_113288180.1">
    <property type="nucleotide sequence ID" value="NZ_QNTQ01000004.1"/>
</dbReference>
<dbReference type="InterPro" id="IPR010607">
    <property type="entry name" value="DUF1194"/>
</dbReference>
<keyword evidence="4" id="KW-1185">Reference proteome</keyword>
<feature type="chain" id="PRO_5017034304" description="VWFA domain-containing protein" evidence="1">
    <location>
        <begin position="19"/>
        <end position="232"/>
    </location>
</feature>
<protein>
    <recommendedName>
        <fullName evidence="2">VWFA domain-containing protein</fullName>
    </recommendedName>
</protein>